<feature type="compositionally biased region" description="Polar residues" evidence="1">
    <location>
        <begin position="1059"/>
        <end position="1069"/>
    </location>
</feature>
<feature type="compositionally biased region" description="Basic and acidic residues" evidence="1">
    <location>
        <begin position="31"/>
        <end position="112"/>
    </location>
</feature>
<feature type="region of interest" description="Disordered" evidence="1">
    <location>
        <begin position="1"/>
        <end position="112"/>
    </location>
</feature>
<feature type="compositionally biased region" description="Basic and acidic residues" evidence="1">
    <location>
        <begin position="1"/>
        <end position="14"/>
    </location>
</feature>
<feature type="compositionally biased region" description="Low complexity" evidence="1">
    <location>
        <begin position="484"/>
        <end position="496"/>
    </location>
</feature>
<feature type="compositionally biased region" description="Acidic residues" evidence="1">
    <location>
        <begin position="1181"/>
        <end position="1190"/>
    </location>
</feature>
<feature type="compositionally biased region" description="Low complexity" evidence="1">
    <location>
        <begin position="1083"/>
        <end position="1108"/>
    </location>
</feature>
<feature type="region of interest" description="Disordered" evidence="1">
    <location>
        <begin position="425"/>
        <end position="522"/>
    </location>
</feature>
<feature type="compositionally biased region" description="Polar residues" evidence="1">
    <location>
        <begin position="15"/>
        <end position="25"/>
    </location>
</feature>
<feature type="compositionally biased region" description="Basic residues" evidence="1">
    <location>
        <begin position="678"/>
        <end position="689"/>
    </location>
</feature>
<gene>
    <name evidence="3" type="ORF">LTR05_002168</name>
</gene>
<evidence type="ECO:0000313" key="4">
    <source>
        <dbReference type="Proteomes" id="UP001309876"/>
    </source>
</evidence>
<feature type="compositionally biased region" description="Basic and acidic residues" evidence="1">
    <location>
        <begin position="538"/>
        <end position="555"/>
    </location>
</feature>
<proteinExistence type="predicted"/>
<feature type="compositionally biased region" description="Low complexity" evidence="1">
    <location>
        <begin position="1123"/>
        <end position="1133"/>
    </location>
</feature>
<feature type="compositionally biased region" description="Gly residues" evidence="1">
    <location>
        <begin position="1312"/>
        <end position="1323"/>
    </location>
</feature>
<comment type="caution">
    <text evidence="3">The sequence shown here is derived from an EMBL/GenBank/DDBJ whole genome shotgun (WGS) entry which is preliminary data.</text>
</comment>
<feature type="compositionally biased region" description="Basic and acidic residues" evidence="1">
    <location>
        <begin position="380"/>
        <end position="404"/>
    </location>
</feature>
<evidence type="ECO:0000313" key="3">
    <source>
        <dbReference type="EMBL" id="KAK5087952.1"/>
    </source>
</evidence>
<dbReference type="Proteomes" id="UP001309876">
    <property type="component" value="Unassembled WGS sequence"/>
</dbReference>
<feature type="region of interest" description="Disordered" evidence="1">
    <location>
        <begin position="127"/>
        <end position="149"/>
    </location>
</feature>
<feature type="compositionally biased region" description="Low complexity" evidence="1">
    <location>
        <begin position="642"/>
        <end position="671"/>
    </location>
</feature>
<feature type="compositionally biased region" description="Basic residues" evidence="1">
    <location>
        <begin position="440"/>
        <end position="454"/>
    </location>
</feature>
<feature type="compositionally biased region" description="Polar residues" evidence="1">
    <location>
        <begin position="732"/>
        <end position="746"/>
    </location>
</feature>
<keyword evidence="4" id="KW-1185">Reference proteome</keyword>
<feature type="compositionally biased region" description="Low complexity" evidence="1">
    <location>
        <begin position="1245"/>
        <end position="1254"/>
    </location>
</feature>
<name>A0AAN7T1T2_9EURO</name>
<dbReference type="EMBL" id="JAVRRJ010000002">
    <property type="protein sequence ID" value="KAK5087952.1"/>
    <property type="molecule type" value="Genomic_DNA"/>
</dbReference>
<feature type="region of interest" description="Disordered" evidence="1">
    <location>
        <begin position="262"/>
        <end position="294"/>
    </location>
</feature>
<dbReference type="PANTHER" id="PTHR35487:SF1">
    <property type="entry name" value="DUF3824 DOMAIN-CONTAINING PROTEIN"/>
    <property type="match status" value="1"/>
</dbReference>
<feature type="region of interest" description="Disordered" evidence="1">
    <location>
        <begin position="154"/>
        <end position="173"/>
    </location>
</feature>
<dbReference type="PANTHER" id="PTHR35487">
    <property type="entry name" value="DUF3824 DOMAIN-CONTAINING PROTEIN"/>
    <property type="match status" value="1"/>
</dbReference>
<feature type="compositionally biased region" description="Basic and acidic residues" evidence="1">
    <location>
        <begin position="1191"/>
        <end position="1207"/>
    </location>
</feature>
<feature type="compositionally biased region" description="Basic and acidic residues" evidence="1">
    <location>
        <begin position="889"/>
        <end position="898"/>
    </location>
</feature>
<feature type="region of interest" description="Disordered" evidence="1">
    <location>
        <begin position="369"/>
        <end position="407"/>
    </location>
</feature>
<feature type="compositionally biased region" description="Polar residues" evidence="1">
    <location>
        <begin position="848"/>
        <end position="869"/>
    </location>
</feature>
<evidence type="ECO:0000259" key="2">
    <source>
        <dbReference type="Pfam" id="PF12868"/>
    </source>
</evidence>
<sequence length="1329" mass="148459">MSVYRDSGRFDDSRSVASARTTGGTKVTRYIVKEDDYDRRSHYDDGHRSAAPTRYDDRRTEIDIRDDDRYTSRTLAREPEYRGSRETITIRREESPERRDRDRDRYWERPPGEAVQDRELVIRRTVERDNVDRAPPRNDDRSVVLSRADDRRESRFSDYEVVSPQRPSFDDREREVQRYIRTTDYYNPPAPQQPQTIIIRQEPIIIRERYERERSPRREEDFQIVKKSDIDDQHSVSRRSRSEARDEEYFYEKKVRERLPDDRDDRRLRRPISPHDSISQVGRRGRDRGYESDDSMVYVRKEKIEDYGSSDDEHRGRDLAAGALAGVGAAELIRNHNRKEGKETSNGVSRVAKDVGAGALGAAAAEAIRRYRSKSRRRSRSDSRGRGRRQDSREGSRARSESHSNLKSLGGLGLAAAAVAAGALIANRSKKGGSPDRGSRSRSRRRGSRSRSRASSRASAISELENDPTADDERNPKKRNQRTAAAGALGAAAMALYENQRSKSQGRGRNESPKRLKQGAQVVGGGLAAAALARLYENRKAKEEATEIVDSESRRSRSRHRSRSRPRTDSTYYDGPSQRAYSDPNLIQYGTEPLYGNNFGEGYYGRPQPEQDYYQNQNRDIVPAPAPPPATSQNDSFRPGRPRSVSSSRSRSRSRGAAAAAAAVGAGVAASELENRRREKKERKRRSRNRSREGSYTPTADDRARQNSYTPYAPGRDPYEDANWHATHPAGNYSQGMNDPYASQTGFPPPPGAMPQSGFSRPTSQPNYAPQDFPPPPAGAPQAQQGYYDPYAPGQNPYMPRGRGDENVSATSSLTPPDQHHFTTNGLNREIATTPPVVGPNIAMPRPLNSTSANQQPTSGNPASVNEPYQQPKYGEPNNSSTPFPGPRPAERLPERSASRAAKAYTPTPPLVPQDTARRQPSPLASVPAETIPVITDRPSPLPSQQRQLPEDPRVTAFRQAAYNAPPPSQQRAVDPAAAQPDMTAHDRVTKPQPQNKQPEMQQTNRGVSPFISMPSPDIRPPSDEYIPIPQPQQAHFDNPYQSQSVPSMPNLFVPEPIAQTTIPQTYTASTREPRQERRTRSRSQSQPRSVTNTTAPGTATTSRTATPEPKKSVSFAPQVEFSDAPVVPPASSSRDRPYADSENNPDTTRPRRHDRDPLQPSTTSNGNRRTRDKNGRGYDAGDDLSDDTPFEDHRRRTHNDRDRSRDTGGGGDRGVRHSSRRERRPQSPPDRDTTDPNKRSNTLSGSGSSGSSSKQKRRSTRDNSPDSDATVDLPERFDERGKRKPGSYDLGTRSPEEELIAQGLDKILGGLFKGSGSGGGGSSKRRRE</sequence>
<feature type="region of interest" description="Disordered" evidence="1">
    <location>
        <begin position="210"/>
        <end position="247"/>
    </location>
</feature>
<feature type="domain" description="DUF3824" evidence="2">
    <location>
        <begin position="649"/>
        <end position="808"/>
    </location>
</feature>
<dbReference type="Pfam" id="PF12868">
    <property type="entry name" value="DUF3824"/>
    <property type="match status" value="1"/>
</dbReference>
<feature type="compositionally biased region" description="Basic residues" evidence="1">
    <location>
        <begin position="370"/>
        <end position="379"/>
    </location>
</feature>
<feature type="compositionally biased region" description="Polar residues" evidence="1">
    <location>
        <begin position="1032"/>
        <end position="1048"/>
    </location>
</feature>
<feature type="region of interest" description="Disordered" evidence="1">
    <location>
        <begin position="1310"/>
        <end position="1329"/>
    </location>
</feature>
<protein>
    <recommendedName>
        <fullName evidence="2">DUF3824 domain-containing protein</fullName>
    </recommendedName>
</protein>
<organism evidence="3 4">
    <name type="scientific">Lithohypha guttulata</name>
    <dbReference type="NCBI Taxonomy" id="1690604"/>
    <lineage>
        <taxon>Eukaryota</taxon>
        <taxon>Fungi</taxon>
        <taxon>Dikarya</taxon>
        <taxon>Ascomycota</taxon>
        <taxon>Pezizomycotina</taxon>
        <taxon>Eurotiomycetes</taxon>
        <taxon>Chaetothyriomycetidae</taxon>
        <taxon>Chaetothyriales</taxon>
        <taxon>Trichomeriaceae</taxon>
        <taxon>Lithohypha</taxon>
    </lineage>
</organism>
<feature type="compositionally biased region" description="Polar residues" evidence="1">
    <location>
        <begin position="992"/>
        <end position="1007"/>
    </location>
</feature>
<feature type="compositionally biased region" description="Basic and acidic residues" evidence="1">
    <location>
        <begin position="1230"/>
        <end position="1239"/>
    </location>
</feature>
<feature type="compositionally biased region" description="Basic residues" evidence="1">
    <location>
        <begin position="556"/>
        <end position="565"/>
    </location>
</feature>
<feature type="compositionally biased region" description="Polar residues" evidence="1">
    <location>
        <begin position="808"/>
        <end position="827"/>
    </location>
</feature>
<reference evidence="3 4" key="1">
    <citation type="submission" date="2023-08" db="EMBL/GenBank/DDBJ databases">
        <title>Black Yeasts Isolated from many extreme environments.</title>
        <authorList>
            <person name="Coleine C."/>
            <person name="Stajich J.E."/>
            <person name="Selbmann L."/>
        </authorList>
    </citation>
    <scope>NUCLEOTIDE SEQUENCE [LARGE SCALE GENOMIC DNA]</scope>
    <source>
        <strain evidence="3 4">CCFEE 5910</strain>
    </source>
</reference>
<evidence type="ECO:0000256" key="1">
    <source>
        <dbReference type="SAM" id="MobiDB-lite"/>
    </source>
</evidence>
<feature type="region of interest" description="Disordered" evidence="1">
    <location>
        <begin position="538"/>
        <end position="1303"/>
    </location>
</feature>
<accession>A0AAN7T1T2</accession>
<dbReference type="InterPro" id="IPR024436">
    <property type="entry name" value="DUF3824"/>
</dbReference>